<gene>
    <name evidence="2" type="ORF">ACFPP7_20095</name>
</gene>
<feature type="transmembrane region" description="Helical" evidence="1">
    <location>
        <begin position="126"/>
        <end position="147"/>
    </location>
</feature>
<dbReference type="RefSeq" id="WP_068834730.1">
    <property type="nucleotide sequence ID" value="NZ_JBHSMX010000063.1"/>
</dbReference>
<evidence type="ECO:0000313" key="2">
    <source>
        <dbReference type="EMBL" id="MFC5523196.1"/>
    </source>
</evidence>
<dbReference type="Proteomes" id="UP001596084">
    <property type="component" value="Unassembled WGS sequence"/>
</dbReference>
<proteinExistence type="predicted"/>
<comment type="caution">
    <text evidence="2">The sequence shown here is derived from an EMBL/GenBank/DDBJ whole genome shotgun (WGS) entry which is preliminary data.</text>
</comment>
<name>A0ABW0QF41_9BURK</name>
<sequence length="217" mass="23705">MKPLPQHWRLWLASAALAWLGLLALPAARHWLEAGMSTHMLIQYPLIALAGFLLVAALPTRWRLRLSAWNAYGISGLFATALILAILMIPRLLDLALLDGRIELAKWLALLACGAAVRLSWQPAGWLVQGFFLGNVLPMMAVVGTLFESSPVRVCNAYLLDDQERLGQRLVWTAAAIGLVWFASLVRTLMRREAAAVLPAPSNEGPATTESRAPGSH</sequence>
<evidence type="ECO:0000256" key="1">
    <source>
        <dbReference type="SAM" id="Phobius"/>
    </source>
</evidence>
<evidence type="ECO:0008006" key="4">
    <source>
        <dbReference type="Google" id="ProtNLM"/>
    </source>
</evidence>
<reference evidence="3" key="1">
    <citation type="journal article" date="2019" name="Int. J. Syst. Evol. Microbiol.">
        <title>The Global Catalogue of Microorganisms (GCM) 10K type strain sequencing project: providing services to taxonomists for standard genome sequencing and annotation.</title>
        <authorList>
            <consortium name="The Broad Institute Genomics Platform"/>
            <consortium name="The Broad Institute Genome Sequencing Center for Infectious Disease"/>
            <person name="Wu L."/>
            <person name="Ma J."/>
        </authorList>
    </citation>
    <scope>NUCLEOTIDE SEQUENCE [LARGE SCALE GENOMIC DNA]</scope>
    <source>
        <strain evidence="3">CGMCC 4.7277</strain>
    </source>
</reference>
<keyword evidence="1" id="KW-1133">Transmembrane helix</keyword>
<feature type="transmembrane region" description="Helical" evidence="1">
    <location>
        <begin position="71"/>
        <end position="92"/>
    </location>
</feature>
<accession>A0ABW0QF41</accession>
<feature type="transmembrane region" description="Helical" evidence="1">
    <location>
        <begin position="40"/>
        <end position="59"/>
    </location>
</feature>
<organism evidence="2 3">
    <name type="scientific">Polaromonas jejuensis</name>
    <dbReference type="NCBI Taxonomy" id="457502"/>
    <lineage>
        <taxon>Bacteria</taxon>
        <taxon>Pseudomonadati</taxon>
        <taxon>Pseudomonadota</taxon>
        <taxon>Betaproteobacteria</taxon>
        <taxon>Burkholderiales</taxon>
        <taxon>Comamonadaceae</taxon>
        <taxon>Polaromonas</taxon>
    </lineage>
</organism>
<protein>
    <recommendedName>
        <fullName evidence="4">Transmembrane protein</fullName>
    </recommendedName>
</protein>
<feature type="transmembrane region" description="Helical" evidence="1">
    <location>
        <begin position="167"/>
        <end position="186"/>
    </location>
</feature>
<keyword evidence="1" id="KW-0472">Membrane</keyword>
<keyword evidence="1" id="KW-0812">Transmembrane</keyword>
<dbReference type="EMBL" id="JBHSMX010000063">
    <property type="protein sequence ID" value="MFC5523196.1"/>
    <property type="molecule type" value="Genomic_DNA"/>
</dbReference>
<keyword evidence="3" id="KW-1185">Reference proteome</keyword>
<evidence type="ECO:0000313" key="3">
    <source>
        <dbReference type="Proteomes" id="UP001596084"/>
    </source>
</evidence>